<feature type="compositionally biased region" description="Polar residues" evidence="1">
    <location>
        <begin position="74"/>
        <end position="92"/>
    </location>
</feature>
<keyword evidence="3" id="KW-1185">Reference proteome</keyword>
<dbReference type="AlphaFoldDB" id="A0AAD6C7H0"/>
<gene>
    <name evidence="2" type="ORF">N7458_005006</name>
</gene>
<accession>A0AAD6C7H0</accession>
<reference evidence="2" key="2">
    <citation type="journal article" date="2023" name="IMA Fungus">
        <title>Comparative genomic study of the Penicillium genus elucidates a diverse pangenome and 15 lateral gene transfer events.</title>
        <authorList>
            <person name="Petersen C."/>
            <person name="Sorensen T."/>
            <person name="Nielsen M.R."/>
            <person name="Sondergaard T.E."/>
            <person name="Sorensen J.L."/>
            <person name="Fitzpatrick D.A."/>
            <person name="Frisvad J.C."/>
            <person name="Nielsen K.L."/>
        </authorList>
    </citation>
    <scope>NUCLEOTIDE SEQUENCE</scope>
    <source>
        <strain evidence="2">IBT 16125</strain>
    </source>
</reference>
<reference evidence="2" key="1">
    <citation type="submission" date="2022-12" db="EMBL/GenBank/DDBJ databases">
        <authorList>
            <person name="Petersen C."/>
        </authorList>
    </citation>
    <scope>NUCLEOTIDE SEQUENCE</scope>
    <source>
        <strain evidence="2">IBT 16125</strain>
    </source>
</reference>
<sequence length="459" mass="52047">MDSNNMDTSEDGISTARPLRDTKARQDLKERQQAKLNEKREQLKELENVQEGDLSPSQMKKITNLRRELGIDATSKSVDPQSKPQYPGSTSGDNEDRNSGNSPQTPASGDSPSSKNERPGFYSGSPSTQTAVKTSPDMSHEGGVAIAYCRCKSFKDNSRIIYCFGPPDHSKHEFGPSKAHTEDEIKCLPLISGKHETIWDIQEKGRWLYGFTNIKRIVNVVTLAPNLHRKWKPRMTKKGKAIHVFPTMLLGILWDHIDPDHKILLKDGQSWNFRGKLMQRLKKREKIILDNWIRDAAKHQDLSYQAWLSENGVTNRVRPPTFFPGDDWTNAPVQPTKTKSRTKSNSKSSDLDSLGNGPPREENHGKKRPRANSGANSGRTKKLRPGSASTEKSTERSIDYRSYLFTNMMHFGLTDEKREKDPEEYRQILGNIEQDWTNYRQNMINRGFTVAPGGEKPEA</sequence>
<dbReference type="Proteomes" id="UP001213681">
    <property type="component" value="Unassembled WGS sequence"/>
</dbReference>
<feature type="region of interest" description="Disordered" evidence="1">
    <location>
        <begin position="1"/>
        <end position="138"/>
    </location>
</feature>
<comment type="caution">
    <text evidence="2">The sequence shown here is derived from an EMBL/GenBank/DDBJ whole genome shotgun (WGS) entry which is preliminary data.</text>
</comment>
<proteinExistence type="predicted"/>
<evidence type="ECO:0000313" key="3">
    <source>
        <dbReference type="Proteomes" id="UP001213681"/>
    </source>
</evidence>
<feature type="compositionally biased region" description="Basic and acidic residues" evidence="1">
    <location>
        <begin position="18"/>
        <end position="47"/>
    </location>
</feature>
<evidence type="ECO:0000256" key="1">
    <source>
        <dbReference type="SAM" id="MobiDB-lite"/>
    </source>
</evidence>
<feature type="compositionally biased region" description="Polar residues" evidence="1">
    <location>
        <begin position="124"/>
        <end position="137"/>
    </location>
</feature>
<dbReference type="RefSeq" id="XP_056767006.1">
    <property type="nucleotide sequence ID" value="XM_056908388.1"/>
</dbReference>
<feature type="region of interest" description="Disordered" evidence="1">
    <location>
        <begin position="318"/>
        <end position="395"/>
    </location>
</feature>
<feature type="compositionally biased region" description="Low complexity" evidence="1">
    <location>
        <begin position="345"/>
        <end position="357"/>
    </location>
</feature>
<name>A0AAD6C7H0_9EURO</name>
<dbReference type="EMBL" id="JAPVEA010000005">
    <property type="protein sequence ID" value="KAJ5454050.1"/>
    <property type="molecule type" value="Genomic_DNA"/>
</dbReference>
<feature type="compositionally biased region" description="Polar residues" evidence="1">
    <location>
        <begin position="99"/>
        <end position="114"/>
    </location>
</feature>
<organism evidence="2 3">
    <name type="scientific">Penicillium daleae</name>
    <dbReference type="NCBI Taxonomy" id="63821"/>
    <lineage>
        <taxon>Eukaryota</taxon>
        <taxon>Fungi</taxon>
        <taxon>Dikarya</taxon>
        <taxon>Ascomycota</taxon>
        <taxon>Pezizomycotina</taxon>
        <taxon>Eurotiomycetes</taxon>
        <taxon>Eurotiomycetidae</taxon>
        <taxon>Eurotiales</taxon>
        <taxon>Aspergillaceae</taxon>
        <taxon>Penicillium</taxon>
    </lineage>
</organism>
<protein>
    <submittedName>
        <fullName evidence="2">Uncharacterized protein</fullName>
    </submittedName>
</protein>
<dbReference type="GeneID" id="81598631"/>
<evidence type="ECO:0000313" key="2">
    <source>
        <dbReference type="EMBL" id="KAJ5454050.1"/>
    </source>
</evidence>